<keyword evidence="3" id="KW-1185">Reference proteome</keyword>
<keyword evidence="1" id="KW-0472">Membrane</keyword>
<keyword evidence="1" id="KW-1133">Transmembrane helix</keyword>
<dbReference type="AlphaFoldDB" id="A0A345E4V4"/>
<feature type="transmembrane region" description="Helical" evidence="1">
    <location>
        <begin position="6"/>
        <end position="25"/>
    </location>
</feature>
<keyword evidence="1" id="KW-0812">Transmembrane</keyword>
<name>A0A345E4V4_9EURY</name>
<evidence type="ECO:0000256" key="1">
    <source>
        <dbReference type="SAM" id="Phobius"/>
    </source>
</evidence>
<proteinExistence type="predicted"/>
<dbReference type="EMBL" id="CP031150">
    <property type="protein sequence ID" value="AXG07226.1"/>
    <property type="molecule type" value="Genomic_DNA"/>
</dbReference>
<dbReference type="Proteomes" id="UP000253273">
    <property type="component" value="Chromosome"/>
</dbReference>
<dbReference type="GeneID" id="37284276"/>
<feature type="transmembrane region" description="Helical" evidence="1">
    <location>
        <begin position="37"/>
        <end position="60"/>
    </location>
</feature>
<reference evidence="2 3" key="1">
    <citation type="submission" date="2018-07" db="EMBL/GenBank/DDBJ databases">
        <title>Genome sequences of Haloplanus sp. CBA1113.</title>
        <authorList>
            <person name="Kim Y.B."/>
            <person name="Roh S.W."/>
        </authorList>
    </citation>
    <scope>NUCLEOTIDE SEQUENCE [LARGE SCALE GENOMIC DNA]</scope>
    <source>
        <strain evidence="2 3">CBA1113</strain>
    </source>
</reference>
<dbReference type="RefSeq" id="WP_114586358.1">
    <property type="nucleotide sequence ID" value="NZ_CP031150.1"/>
</dbReference>
<evidence type="ECO:0000313" key="3">
    <source>
        <dbReference type="Proteomes" id="UP000253273"/>
    </source>
</evidence>
<protein>
    <submittedName>
        <fullName evidence="2">Uncharacterized protein</fullName>
    </submittedName>
</protein>
<sequence length="65" mass="6418">MSDDLGEAVGAILGLAFGGFILLKIAAEVNSAGPVNIAAWGAIFMIAAALAAVLLGYGIVRSVVS</sequence>
<dbReference type="KEGG" id="haj:DU500_12785"/>
<organism evidence="2 3">
    <name type="scientific">Haloplanus rubicundus</name>
    <dbReference type="NCBI Taxonomy" id="1547898"/>
    <lineage>
        <taxon>Archaea</taxon>
        <taxon>Methanobacteriati</taxon>
        <taxon>Methanobacteriota</taxon>
        <taxon>Stenosarchaea group</taxon>
        <taxon>Halobacteria</taxon>
        <taxon>Halobacteriales</taxon>
        <taxon>Haloferacaceae</taxon>
        <taxon>Haloplanus</taxon>
    </lineage>
</organism>
<accession>A0A345E4V4</accession>
<gene>
    <name evidence="2" type="ORF">DU500_12785</name>
</gene>
<evidence type="ECO:0000313" key="2">
    <source>
        <dbReference type="EMBL" id="AXG07226.1"/>
    </source>
</evidence>